<gene>
    <name evidence="3" type="ORF">DIURU_003064</name>
</gene>
<accession>A0A642US16</accession>
<feature type="region of interest" description="Disordered" evidence="1">
    <location>
        <begin position="90"/>
        <end position="112"/>
    </location>
</feature>
<feature type="domain" description="Transcriptional regulatory protein RXT2 N-terminal" evidence="2">
    <location>
        <begin position="30"/>
        <end position="178"/>
    </location>
</feature>
<comment type="caution">
    <text evidence="3">The sequence shown here is derived from an EMBL/GenBank/DDBJ whole genome shotgun (WGS) entry which is preliminary data.</text>
</comment>
<dbReference type="VEuPathDB" id="FungiDB:DIURU_003064"/>
<evidence type="ECO:0000256" key="1">
    <source>
        <dbReference type="SAM" id="MobiDB-lite"/>
    </source>
</evidence>
<evidence type="ECO:0000313" key="4">
    <source>
        <dbReference type="Proteomes" id="UP000449547"/>
    </source>
</evidence>
<name>A0A642US16_DIURU</name>
<dbReference type="AlphaFoldDB" id="A0A642US16"/>
<dbReference type="OrthoDB" id="2405722at2759"/>
<organism evidence="3 4">
    <name type="scientific">Diutina rugosa</name>
    <name type="common">Yeast</name>
    <name type="synonym">Candida rugosa</name>
    <dbReference type="NCBI Taxonomy" id="5481"/>
    <lineage>
        <taxon>Eukaryota</taxon>
        <taxon>Fungi</taxon>
        <taxon>Dikarya</taxon>
        <taxon>Ascomycota</taxon>
        <taxon>Saccharomycotina</taxon>
        <taxon>Pichiomycetes</taxon>
        <taxon>Debaryomycetaceae</taxon>
        <taxon>Diutina</taxon>
    </lineage>
</organism>
<evidence type="ECO:0000259" key="2">
    <source>
        <dbReference type="Pfam" id="PF08595"/>
    </source>
</evidence>
<dbReference type="PANTHER" id="PTHR28232">
    <property type="entry name" value="TRANSCRIPTIONAL REGULATORY PROTEIN RXT2"/>
    <property type="match status" value="1"/>
</dbReference>
<dbReference type="InterPro" id="IPR013904">
    <property type="entry name" value="RXT2_N"/>
</dbReference>
<dbReference type="GeneID" id="54781715"/>
<dbReference type="RefSeq" id="XP_034012113.1">
    <property type="nucleotide sequence ID" value="XM_034155785.1"/>
</dbReference>
<dbReference type="InterPro" id="IPR039602">
    <property type="entry name" value="Rxt2"/>
</dbReference>
<dbReference type="EMBL" id="SWFT01000098">
    <property type="protein sequence ID" value="KAA8901815.1"/>
    <property type="molecule type" value="Genomic_DNA"/>
</dbReference>
<dbReference type="GO" id="GO:0005829">
    <property type="term" value="C:cytosol"/>
    <property type="evidence" value="ECO:0007669"/>
    <property type="project" value="TreeGrafter"/>
</dbReference>
<proteinExistence type="predicted"/>
<sequence>MDHHHLAIISQFKQRVLSDPESQLDSIGSSNRGHKLAAAEGPVAEVIEATSALHPHAVEYDGRNYLVWSSEAVDRSNRYRKRKWHQTFEPSALEAASDEGGDDDDDDDDIDHPYKQVAIGELLAPINHPSEIVSHPAASRTYRSPIFNSMAMELIELIEVEQTNLNWLNKLLQVLNGEDWYYLLDDHLGLPKYNHGLTDDKPPQTDEDGNDPFFALPEALTRYDAHQRASEADDDVLKEELINYLQVSIQRQHEYIKNLTTIRNGLVRSDRLKRDIYKWSKEMHDKKST</sequence>
<evidence type="ECO:0000313" key="3">
    <source>
        <dbReference type="EMBL" id="KAA8901815.1"/>
    </source>
</evidence>
<dbReference type="Proteomes" id="UP000449547">
    <property type="component" value="Unassembled WGS sequence"/>
</dbReference>
<feature type="compositionally biased region" description="Acidic residues" evidence="1">
    <location>
        <begin position="96"/>
        <end position="110"/>
    </location>
</feature>
<dbReference type="Pfam" id="PF08595">
    <property type="entry name" value="RXT2_N"/>
    <property type="match status" value="1"/>
</dbReference>
<dbReference type="GO" id="GO:0033698">
    <property type="term" value="C:Rpd3L complex"/>
    <property type="evidence" value="ECO:0007669"/>
    <property type="project" value="TreeGrafter"/>
</dbReference>
<dbReference type="OMA" id="YNGSEHN"/>
<protein>
    <recommendedName>
        <fullName evidence="2">Transcriptional regulatory protein RXT2 N-terminal domain-containing protein</fullName>
    </recommendedName>
</protein>
<keyword evidence="4" id="KW-1185">Reference proteome</keyword>
<dbReference type="PANTHER" id="PTHR28232:SF1">
    <property type="entry name" value="TRANSCRIPTIONAL REGULATORY PROTEIN RXT2"/>
    <property type="match status" value="1"/>
</dbReference>
<reference evidence="3 4" key="1">
    <citation type="submission" date="2019-07" db="EMBL/GenBank/DDBJ databases">
        <title>Genome assembly of two rare yeast pathogens: Diutina rugosa and Trichomonascus ciferrii.</title>
        <authorList>
            <person name="Mixao V."/>
            <person name="Saus E."/>
            <person name="Hansen A."/>
            <person name="Lass-Flor C."/>
            <person name="Gabaldon T."/>
        </authorList>
    </citation>
    <scope>NUCLEOTIDE SEQUENCE [LARGE SCALE GENOMIC DNA]</scope>
    <source>
        <strain evidence="3 4">CBS 613</strain>
    </source>
</reference>